<evidence type="ECO:0000256" key="3">
    <source>
        <dbReference type="ARBA" id="ARBA00022525"/>
    </source>
</evidence>
<keyword evidence="3" id="KW-0964">Secreted</keyword>
<organism evidence="6 7">
    <name type="scientific">Cirrhinus molitorella</name>
    <name type="common">mud carp</name>
    <dbReference type="NCBI Taxonomy" id="172907"/>
    <lineage>
        <taxon>Eukaryota</taxon>
        <taxon>Metazoa</taxon>
        <taxon>Chordata</taxon>
        <taxon>Craniata</taxon>
        <taxon>Vertebrata</taxon>
        <taxon>Euteleostomi</taxon>
        <taxon>Actinopterygii</taxon>
        <taxon>Neopterygii</taxon>
        <taxon>Teleostei</taxon>
        <taxon>Ostariophysi</taxon>
        <taxon>Cypriniformes</taxon>
        <taxon>Cyprinidae</taxon>
        <taxon>Labeoninae</taxon>
        <taxon>Labeonini</taxon>
        <taxon>Cirrhinus</taxon>
    </lineage>
</organism>
<sequence>MKSLALGLVFFAFVSLSDSACSITLLKSGETHCVDVYNNSEHPMGSTWTNHKCVKCTCFPGKMKCCNTMDRATPVTRGCTVKYHYETCTFEVFHPKDSTVKCLYRVFKNIYTA</sequence>
<reference evidence="6" key="1">
    <citation type="submission" date="2023-08" db="EMBL/GenBank/DDBJ databases">
        <title>Chromosome-level Genome Assembly of mud carp (Cirrhinus molitorella).</title>
        <authorList>
            <person name="Liu H."/>
        </authorList>
    </citation>
    <scope>NUCLEOTIDE SEQUENCE</scope>
    <source>
        <strain evidence="6">Prfri</strain>
        <tissue evidence="6">Muscle</tissue>
    </source>
</reference>
<dbReference type="AlphaFoldDB" id="A0AA88PTQ1"/>
<dbReference type="Gene3D" id="2.60.40.1900">
    <property type="entry name" value="Beta-microseminoprotein (PSP94) domain"/>
    <property type="match status" value="1"/>
</dbReference>
<evidence type="ECO:0008006" key="8">
    <source>
        <dbReference type="Google" id="ProtNLM"/>
    </source>
</evidence>
<evidence type="ECO:0000313" key="7">
    <source>
        <dbReference type="Proteomes" id="UP001187343"/>
    </source>
</evidence>
<comment type="caution">
    <text evidence="6">The sequence shown here is derived from an EMBL/GenBank/DDBJ whole genome shotgun (WGS) entry which is preliminary data.</text>
</comment>
<name>A0AA88PTQ1_9TELE</name>
<accession>A0AA88PTQ1</accession>
<evidence type="ECO:0000313" key="6">
    <source>
        <dbReference type="EMBL" id="KAK2899008.1"/>
    </source>
</evidence>
<dbReference type="PANTHER" id="PTHR10500:SF7">
    <property type="entry name" value="BETA-MICROSEMINOPROTEIN"/>
    <property type="match status" value="1"/>
</dbReference>
<gene>
    <name evidence="6" type="ORF">Q8A67_010426</name>
</gene>
<evidence type="ECO:0000256" key="4">
    <source>
        <dbReference type="ARBA" id="ARBA00023157"/>
    </source>
</evidence>
<dbReference type="Proteomes" id="UP001187343">
    <property type="component" value="Unassembled WGS sequence"/>
</dbReference>
<comment type="subcellular location">
    <subcellularLocation>
        <location evidence="1">Secreted</location>
    </subcellularLocation>
</comment>
<keyword evidence="5" id="KW-0732">Signal</keyword>
<evidence type="ECO:0000256" key="1">
    <source>
        <dbReference type="ARBA" id="ARBA00004613"/>
    </source>
</evidence>
<feature type="chain" id="PRO_5041644435" description="Beta-microseminoprotein" evidence="5">
    <location>
        <begin position="20"/>
        <end position="113"/>
    </location>
</feature>
<evidence type="ECO:0000256" key="5">
    <source>
        <dbReference type="SAM" id="SignalP"/>
    </source>
</evidence>
<protein>
    <recommendedName>
        <fullName evidence="8">Beta-microseminoprotein</fullName>
    </recommendedName>
</protein>
<proteinExistence type="inferred from homology"/>
<dbReference type="InterPro" id="IPR008735">
    <property type="entry name" value="PSP94"/>
</dbReference>
<dbReference type="EMBL" id="JAUYZG010000009">
    <property type="protein sequence ID" value="KAK2899008.1"/>
    <property type="molecule type" value="Genomic_DNA"/>
</dbReference>
<keyword evidence="4" id="KW-1015">Disulfide bond</keyword>
<feature type="signal peptide" evidence="5">
    <location>
        <begin position="1"/>
        <end position="19"/>
    </location>
</feature>
<dbReference type="Pfam" id="PF05825">
    <property type="entry name" value="PSP94"/>
    <property type="match status" value="1"/>
</dbReference>
<evidence type="ECO:0000256" key="2">
    <source>
        <dbReference type="ARBA" id="ARBA00010352"/>
    </source>
</evidence>
<dbReference type="PANTHER" id="PTHR10500">
    <property type="entry name" value="BETA-MICROSEMINOPROTEIN"/>
    <property type="match status" value="1"/>
</dbReference>
<keyword evidence="7" id="KW-1185">Reference proteome</keyword>
<comment type="similarity">
    <text evidence="2">Belongs to the beta-microseminoprotein family.</text>
</comment>
<dbReference type="GO" id="GO:0005576">
    <property type="term" value="C:extracellular region"/>
    <property type="evidence" value="ECO:0007669"/>
    <property type="project" value="UniProtKB-SubCell"/>
</dbReference>